<dbReference type="EMBL" id="CP110820">
    <property type="protein sequence ID" value="WPX96699.1"/>
    <property type="molecule type" value="Genomic_DNA"/>
</dbReference>
<dbReference type="Proteomes" id="UP001327219">
    <property type="component" value="Chromosome"/>
</dbReference>
<protein>
    <submittedName>
        <fullName evidence="1">Uncharacterized protein</fullName>
    </submittedName>
</protein>
<evidence type="ECO:0000313" key="2">
    <source>
        <dbReference type="Proteomes" id="UP001327219"/>
    </source>
</evidence>
<gene>
    <name evidence="1" type="ORF">Bandiella_00819</name>
</gene>
<keyword evidence="2" id="KW-1185">Reference proteome</keyword>
<reference evidence="1 2" key="1">
    <citation type="submission" date="2022-11" db="EMBL/GenBank/DDBJ databases">
        <title>Host association and intracellularity evolved multiple times independently in the Rickettsiales.</title>
        <authorList>
            <person name="Castelli M."/>
            <person name="Nardi T."/>
            <person name="Gammuto L."/>
            <person name="Bellinzona G."/>
            <person name="Sabaneyeva E."/>
            <person name="Potekhin A."/>
            <person name="Serra V."/>
            <person name="Petroni G."/>
            <person name="Sassera D."/>
        </authorList>
    </citation>
    <scope>NUCLEOTIDE SEQUENCE [LARGE SCALE GENOMIC DNA]</scope>
    <source>
        <strain evidence="1 2">NDG2</strain>
    </source>
</reference>
<evidence type="ECO:0000313" key="1">
    <source>
        <dbReference type="EMBL" id="WPX96699.1"/>
    </source>
</evidence>
<accession>A0ABZ0UKP4</accession>
<organism evidence="1 2">
    <name type="scientific">Candidatus Bandiella euplotis</name>
    <dbReference type="NCBI Taxonomy" id="1664265"/>
    <lineage>
        <taxon>Bacteria</taxon>
        <taxon>Pseudomonadati</taxon>
        <taxon>Pseudomonadota</taxon>
        <taxon>Alphaproteobacteria</taxon>
        <taxon>Rickettsiales</taxon>
        <taxon>Candidatus Midichloriaceae</taxon>
        <taxon>Candidatus Bandiella</taxon>
    </lineage>
</organism>
<name>A0ABZ0UKP4_9RICK</name>
<proteinExistence type="predicted"/>
<sequence length="125" mass="14722">MPVLISYFWAILYLRKLEIENGRYHNYPNEDGIPDTALMEEVEDADFAEDKEAYMAYSTDCEHQQKLINIILDKAQQERKKTECADDKKAITFAKNGMLGKPLEIMESHFIHIRLRLLKLLRNFI</sequence>